<proteinExistence type="predicted"/>
<evidence type="ECO:0000313" key="2">
    <source>
        <dbReference type="EMBL" id="QDV69710.1"/>
    </source>
</evidence>
<dbReference type="SUPFAM" id="SSF52317">
    <property type="entry name" value="Class I glutamine amidotransferase-like"/>
    <property type="match status" value="1"/>
</dbReference>
<keyword evidence="1" id="KW-0472">Membrane</keyword>
<dbReference type="PANTHER" id="PTHR37947">
    <property type="entry name" value="BLL2462 PROTEIN"/>
    <property type="match status" value="1"/>
</dbReference>
<protein>
    <recommendedName>
        <fullName evidence="4">VWFA domain-containing protein</fullName>
    </recommendedName>
</protein>
<dbReference type="Proteomes" id="UP000315082">
    <property type="component" value="Chromosome"/>
</dbReference>
<sequence>MTSLRFVGDLPVWLGLILAVVGAVMAFAYYRRESFDLPGRLRWLLPCLRALAIWMVIVSLTGPVLHHRQEIGQLGSVRLLVDTSQSMTASDPQMPLPRKLMIAREQGWLPQGQFDTALYDLSNRIATVRRDTVAALGNDAITKERATSIRSLFSDKTANLATSIAATSYASEGSDADHAALQKSFDVDVLEKVKSLEKDPIENTEQAAKVRDQLIAAANRLQGFEEAYSDAFADYCEDWIQSQGDAALAGLQLFDQSMRIRRIESQLLDCENGLVARLKDHHHVDLAALVGQGEVPIWSSRGDVEVPTSWDDLRSAMETDLASGLILETAEATGDDSATESIGAATVLFSDGQHNTGPSPSQLAGVARSQHNAVFTVGFGTGNEPTDLVMLNAEYPDTVYKTDRVRGTLIIKDRMPEGRPFVVQIRDGETVVWQEELKSLNVAQRRVDFDLAVEPLVESAAERFDAKIEHHSMPLELTAQIVPADGETEVNNNAQTIRFAAVTQRQKVLLIDSRSRWETRYLKNLFERDSGWEIRSVILENENGEHRLPKGDLDGTFPTSKQALFEFDLIIYGDVSSDVFNATETTWLRDFVDQRGGGMIFIDGAHKALSQLDPQTLGVLLPVTWSSGEPPQKTDRLQLTDLGSQTPAFAMQGTGSENEQFWEQFSPPHRIASVEAAPGAEVLAEAVVGKEVFPAIVSRSFGGGRVLYFAFDETWRWRYRVADQIHQRFWNQVARWVMPRPFAVSDQYLALDSGPPRYQAGQSAPVRAQLRGPDGNLVSDATVDALLWREGRIVATVSLQPEENLPGTYAAETAALDPGEYEVTIRASGFNESAFEAKTQFVVAAPQNKELDQVACNEALLLDMATAGGGQYLREEQLGQIVELLQPLSSGRVVQSETLLWQSWPWFLTIVGLLSVEWLLRKRSGLL</sequence>
<dbReference type="KEGG" id="rcf:Poly24_34270"/>
<dbReference type="Gene3D" id="3.40.50.410">
    <property type="entry name" value="von Willebrand factor, type A domain"/>
    <property type="match status" value="1"/>
</dbReference>
<reference evidence="2 3" key="1">
    <citation type="submission" date="2019-02" db="EMBL/GenBank/DDBJ databases">
        <title>Deep-cultivation of Planctomycetes and their phenomic and genomic characterization uncovers novel biology.</title>
        <authorList>
            <person name="Wiegand S."/>
            <person name="Jogler M."/>
            <person name="Boedeker C."/>
            <person name="Pinto D."/>
            <person name="Vollmers J."/>
            <person name="Rivas-Marin E."/>
            <person name="Kohn T."/>
            <person name="Peeters S.H."/>
            <person name="Heuer A."/>
            <person name="Rast P."/>
            <person name="Oberbeckmann S."/>
            <person name="Bunk B."/>
            <person name="Jeske O."/>
            <person name="Meyerdierks A."/>
            <person name="Storesund J.E."/>
            <person name="Kallscheuer N."/>
            <person name="Luecker S."/>
            <person name="Lage O.M."/>
            <person name="Pohl T."/>
            <person name="Merkel B.J."/>
            <person name="Hornburger P."/>
            <person name="Mueller R.-W."/>
            <person name="Bruemmer F."/>
            <person name="Labrenz M."/>
            <person name="Spormann A.M."/>
            <person name="Op den Camp H."/>
            <person name="Overmann J."/>
            <person name="Amann R."/>
            <person name="Jetten M.S.M."/>
            <person name="Mascher T."/>
            <person name="Medema M.H."/>
            <person name="Devos D.P."/>
            <person name="Kaster A.-K."/>
            <person name="Ovreas L."/>
            <person name="Rohde M."/>
            <person name="Galperin M.Y."/>
            <person name="Jogler C."/>
        </authorList>
    </citation>
    <scope>NUCLEOTIDE SEQUENCE [LARGE SCALE GENOMIC DNA]</scope>
    <source>
        <strain evidence="2 3">Poly24</strain>
    </source>
</reference>
<dbReference type="InterPro" id="IPR036465">
    <property type="entry name" value="vWFA_dom_sf"/>
</dbReference>
<feature type="transmembrane region" description="Helical" evidence="1">
    <location>
        <begin position="12"/>
        <end position="31"/>
    </location>
</feature>
<feature type="transmembrane region" description="Helical" evidence="1">
    <location>
        <begin position="43"/>
        <end position="65"/>
    </location>
</feature>
<dbReference type="InterPro" id="IPR029062">
    <property type="entry name" value="Class_I_gatase-like"/>
</dbReference>
<keyword evidence="3" id="KW-1185">Reference proteome</keyword>
<evidence type="ECO:0000313" key="3">
    <source>
        <dbReference type="Proteomes" id="UP000315082"/>
    </source>
</evidence>
<keyword evidence="1" id="KW-0812">Transmembrane</keyword>
<organism evidence="2 3">
    <name type="scientific">Rosistilla carotiformis</name>
    <dbReference type="NCBI Taxonomy" id="2528017"/>
    <lineage>
        <taxon>Bacteria</taxon>
        <taxon>Pseudomonadati</taxon>
        <taxon>Planctomycetota</taxon>
        <taxon>Planctomycetia</taxon>
        <taxon>Pirellulales</taxon>
        <taxon>Pirellulaceae</taxon>
        <taxon>Rosistilla</taxon>
    </lineage>
</organism>
<accession>A0A518JVY9</accession>
<dbReference type="OrthoDB" id="252901at2"/>
<evidence type="ECO:0008006" key="4">
    <source>
        <dbReference type="Google" id="ProtNLM"/>
    </source>
</evidence>
<gene>
    <name evidence="2" type="ORF">Poly24_34270</name>
</gene>
<dbReference type="PANTHER" id="PTHR37947:SF1">
    <property type="entry name" value="BLL2462 PROTEIN"/>
    <property type="match status" value="1"/>
</dbReference>
<dbReference type="Gene3D" id="3.40.50.880">
    <property type="match status" value="1"/>
</dbReference>
<name>A0A518JVY9_9BACT</name>
<dbReference type="CDD" id="cd00198">
    <property type="entry name" value="vWFA"/>
    <property type="match status" value="1"/>
</dbReference>
<evidence type="ECO:0000256" key="1">
    <source>
        <dbReference type="SAM" id="Phobius"/>
    </source>
</evidence>
<dbReference type="RefSeq" id="WP_145097656.1">
    <property type="nucleotide sequence ID" value="NZ_CP036348.1"/>
</dbReference>
<keyword evidence="1" id="KW-1133">Transmembrane helix</keyword>
<dbReference type="AlphaFoldDB" id="A0A518JVY9"/>
<dbReference type="EMBL" id="CP036348">
    <property type="protein sequence ID" value="QDV69710.1"/>
    <property type="molecule type" value="Genomic_DNA"/>
</dbReference>